<name>A0A8X6GA50_TRICU</name>
<gene>
    <name evidence="1" type="primary">AVEN_149571_1</name>
    <name evidence="1" type="ORF">TNCT_107011</name>
</gene>
<evidence type="ECO:0000313" key="2">
    <source>
        <dbReference type="Proteomes" id="UP000887116"/>
    </source>
</evidence>
<protein>
    <submittedName>
        <fullName evidence="1">Uncharacterized protein</fullName>
    </submittedName>
</protein>
<reference evidence="1" key="1">
    <citation type="submission" date="2020-07" db="EMBL/GenBank/DDBJ databases">
        <title>Multicomponent nature underlies the extraordinary mechanical properties of spider dragline silk.</title>
        <authorList>
            <person name="Kono N."/>
            <person name="Nakamura H."/>
            <person name="Mori M."/>
            <person name="Yoshida Y."/>
            <person name="Ohtoshi R."/>
            <person name="Malay A.D."/>
            <person name="Moran D.A.P."/>
            <person name="Tomita M."/>
            <person name="Numata K."/>
            <person name="Arakawa K."/>
        </authorList>
    </citation>
    <scope>NUCLEOTIDE SEQUENCE</scope>
</reference>
<dbReference type="Proteomes" id="UP000887116">
    <property type="component" value="Unassembled WGS sequence"/>
</dbReference>
<proteinExistence type="predicted"/>
<dbReference type="AlphaFoldDB" id="A0A8X6GA50"/>
<evidence type="ECO:0000313" key="1">
    <source>
        <dbReference type="EMBL" id="GFQ77953.1"/>
    </source>
</evidence>
<sequence>MDSSDAQRINVENEILNQIPLKRKYQAQKIMELLQQNSTSLSWTNEKELMIKNKILPNTNIVDLVAFLLKDRKTEPNGLWKFIDILKESDFPSQLIKNRYFKHKTMYAKPATWIQY</sequence>
<comment type="caution">
    <text evidence="1">The sequence shown here is derived from an EMBL/GenBank/DDBJ whole genome shotgun (WGS) entry which is preliminary data.</text>
</comment>
<keyword evidence="2" id="KW-1185">Reference proteome</keyword>
<organism evidence="1 2">
    <name type="scientific">Trichonephila clavata</name>
    <name type="common">Joro spider</name>
    <name type="synonym">Nephila clavata</name>
    <dbReference type="NCBI Taxonomy" id="2740835"/>
    <lineage>
        <taxon>Eukaryota</taxon>
        <taxon>Metazoa</taxon>
        <taxon>Ecdysozoa</taxon>
        <taxon>Arthropoda</taxon>
        <taxon>Chelicerata</taxon>
        <taxon>Arachnida</taxon>
        <taxon>Araneae</taxon>
        <taxon>Araneomorphae</taxon>
        <taxon>Entelegynae</taxon>
        <taxon>Araneoidea</taxon>
        <taxon>Nephilidae</taxon>
        <taxon>Trichonephila</taxon>
    </lineage>
</organism>
<accession>A0A8X6GA50</accession>
<dbReference type="OrthoDB" id="6426908at2759"/>
<dbReference type="EMBL" id="BMAO01011951">
    <property type="protein sequence ID" value="GFQ77953.1"/>
    <property type="molecule type" value="Genomic_DNA"/>
</dbReference>